<dbReference type="EMBL" id="MN739165">
    <property type="protein sequence ID" value="QHS91854.1"/>
    <property type="molecule type" value="Genomic_DNA"/>
</dbReference>
<keyword evidence="1" id="KW-1133">Transmembrane helix</keyword>
<feature type="transmembrane region" description="Helical" evidence="1">
    <location>
        <begin position="30"/>
        <end position="52"/>
    </location>
</feature>
<keyword evidence="1" id="KW-0472">Membrane</keyword>
<organism evidence="2">
    <name type="scientific">viral metagenome</name>
    <dbReference type="NCBI Taxonomy" id="1070528"/>
    <lineage>
        <taxon>unclassified sequences</taxon>
        <taxon>metagenomes</taxon>
        <taxon>organismal metagenomes</taxon>
    </lineage>
</organism>
<name>A0A6C0BJH0_9ZZZZ</name>
<evidence type="ECO:0000313" key="2">
    <source>
        <dbReference type="EMBL" id="QHS91854.1"/>
    </source>
</evidence>
<sequence>MYDLTVICIPRQEINEILEESKQNLLLADYARIFGVISVIIFLLFIFNIHYLKNELAKSEKLNTELVLLFNKIQEDKIATSGLNKNSDADSDSDESI</sequence>
<proteinExistence type="predicted"/>
<dbReference type="AlphaFoldDB" id="A0A6C0BJH0"/>
<accession>A0A6C0BJH0</accession>
<protein>
    <submittedName>
        <fullName evidence="2">Uncharacterized protein</fullName>
    </submittedName>
</protein>
<evidence type="ECO:0000256" key="1">
    <source>
        <dbReference type="SAM" id="Phobius"/>
    </source>
</evidence>
<keyword evidence="1" id="KW-0812">Transmembrane</keyword>
<reference evidence="2" key="1">
    <citation type="journal article" date="2020" name="Nature">
        <title>Giant virus diversity and host interactions through global metagenomics.</title>
        <authorList>
            <person name="Schulz F."/>
            <person name="Roux S."/>
            <person name="Paez-Espino D."/>
            <person name="Jungbluth S."/>
            <person name="Walsh D.A."/>
            <person name="Denef V.J."/>
            <person name="McMahon K.D."/>
            <person name="Konstantinidis K.T."/>
            <person name="Eloe-Fadrosh E.A."/>
            <person name="Kyrpides N.C."/>
            <person name="Woyke T."/>
        </authorList>
    </citation>
    <scope>NUCLEOTIDE SEQUENCE</scope>
    <source>
        <strain evidence="2">GVMAG-M-3300013006-15</strain>
    </source>
</reference>